<evidence type="ECO:0008006" key="3">
    <source>
        <dbReference type="Google" id="ProtNLM"/>
    </source>
</evidence>
<evidence type="ECO:0000313" key="1">
    <source>
        <dbReference type="EMBL" id="GCB33510.1"/>
    </source>
</evidence>
<accession>A0A401LPK2</accession>
<dbReference type="EMBL" id="BHWB01000001">
    <property type="protein sequence ID" value="GCB33510.1"/>
    <property type="molecule type" value="Genomic_DNA"/>
</dbReference>
<dbReference type="PROSITE" id="PS51257">
    <property type="entry name" value="PROKAR_LIPOPROTEIN"/>
    <property type="match status" value="1"/>
</dbReference>
<name>A0A401LPK2_9BACE</name>
<organism evidence="1 2">
    <name type="scientific">Bacteroides faecalis</name>
    <dbReference type="NCBI Taxonomy" id="2447885"/>
    <lineage>
        <taxon>Bacteria</taxon>
        <taxon>Pseudomonadati</taxon>
        <taxon>Bacteroidota</taxon>
        <taxon>Bacteroidia</taxon>
        <taxon>Bacteroidales</taxon>
        <taxon>Bacteroidaceae</taxon>
        <taxon>Bacteroides</taxon>
    </lineage>
</organism>
<dbReference type="RefSeq" id="WP_125039844.1">
    <property type="nucleotide sequence ID" value="NZ_BHWB01000001.1"/>
</dbReference>
<reference evidence="1 2" key="1">
    <citation type="submission" date="2018-10" db="EMBL/GenBank/DDBJ databases">
        <title>Draft Genome Sequence of Bacteroides sp. KCTC 15687.</title>
        <authorList>
            <person name="Yu S.Y."/>
            <person name="Kim J.S."/>
            <person name="Oh B.S."/>
            <person name="Park S.H."/>
            <person name="Kang S.W."/>
            <person name="Park J.E."/>
            <person name="Choi S.H."/>
            <person name="Han K.I."/>
            <person name="Lee K.C."/>
            <person name="Eom M.K."/>
            <person name="Suh M.K."/>
            <person name="Lee D.H."/>
            <person name="Yoon H."/>
            <person name="Kim B."/>
            <person name="Yang S.J."/>
            <person name="Lee J.S."/>
            <person name="Lee J.H."/>
        </authorList>
    </citation>
    <scope>NUCLEOTIDE SEQUENCE [LARGE SCALE GENOMIC DNA]</scope>
    <source>
        <strain evidence="1 2">KCTC 15687</strain>
    </source>
</reference>
<dbReference type="OrthoDB" id="1027665at2"/>
<comment type="caution">
    <text evidence="1">The sequence shown here is derived from an EMBL/GenBank/DDBJ whole genome shotgun (WGS) entry which is preliminary data.</text>
</comment>
<evidence type="ECO:0000313" key="2">
    <source>
        <dbReference type="Proteomes" id="UP000288079"/>
    </source>
</evidence>
<proteinExistence type="predicted"/>
<dbReference type="AlphaFoldDB" id="A0A401LPK2"/>
<sequence>MKKERVKCRICYFGGFLAICLILYSCLKDESDWDLQKTSNGVIKGKNRELSLDAALSWYEANQTPVVATRSVDTKFELLSKLHWKKGLESRKEKFEVVEVPLLNKGGAVLMDSETMEKYKETELGKIRNISRMVIIKNLETGEIINFVMHIIGTYEYLMTAKHFEENSYLYRDPHFSGSVYFYEPEGSLVNGWKYEDGKIVATIKQGTEEGLQMQTEAASRGFTVHVCHFENILVEYNDCNPTVYQDPEYGLEIGIECRKKTKWETVEVCEDIYYDESGNSQTWYPEDNNNHNGGGGGGSTNGGYIPQTPKAKAIFRNSKMTENNWLALEKMLNKMTGTSIGNALYNKLVETLSSKTIILEFVENSNSLFDPSLSTIKLRTDASSGVLFHEMFHLLQSYTEQQTWNGSALNRDVQAHLAQQIYINSLPESERIWWRKKSKKDTRWIVTRSLAKCIDENGELRQGIDEGELQEILENKVIKSFRKVGYTENNYPWLDIRKGTSNFNTIKILSK</sequence>
<dbReference type="Proteomes" id="UP000288079">
    <property type="component" value="Unassembled WGS sequence"/>
</dbReference>
<keyword evidence="2" id="KW-1185">Reference proteome</keyword>
<protein>
    <recommendedName>
        <fullName evidence="3">Lipoprotein</fullName>
    </recommendedName>
</protein>
<gene>
    <name evidence="1" type="ORF">KGMB02408_04550</name>
</gene>